<name>B5IH95_ACIB4</name>
<proteinExistence type="predicted"/>
<dbReference type="HOGENOM" id="CLU_1127033_0_0_2"/>
<sequence length="246" mass="28425">MAVEDENLKYAAVPENLGRKIAFGTIKIEDILKFVMYLGVFSGLSMLVHAMYLLIFFLPLSAIMAFKKFDGLEFWQYLKLRMKNEIPSLPLSLYFGEVLFNGKYYFSVLEVNGISYAFMSDEDRIGLLLKYESMLNSCDFPLQFVVHTERLNYQPFLDTVVNDTPTANDYKDLIREACEGLYIQRYFIVVGVNAFEITGKKEVRAKIAWDKIRERIDILSVGLTNMGIGYRVLKGQELINIYKEVM</sequence>
<dbReference type="AlphaFoldDB" id="B5IH95"/>
<accession>B5IH95</accession>
<dbReference type="KEGG" id="abi:Aboo_1058"/>
<organism evidence="1 2">
    <name type="scientific">Aciduliprofundum boonei (strain DSM 19572 / T469)</name>
    <dbReference type="NCBI Taxonomy" id="439481"/>
    <lineage>
        <taxon>Archaea</taxon>
        <taxon>Methanobacteriati</taxon>
        <taxon>Thermoplasmatota</taxon>
        <taxon>DHVE2 group</taxon>
        <taxon>Candidatus Aciduliprofundum</taxon>
    </lineage>
</organism>
<dbReference type="Proteomes" id="UP000001400">
    <property type="component" value="Chromosome"/>
</dbReference>
<dbReference type="STRING" id="439481.Aboo_1058"/>
<dbReference type="GeneID" id="8828015"/>
<gene>
    <name evidence="1" type="ordered locus">Aboo_1058</name>
</gene>
<evidence type="ECO:0000313" key="1">
    <source>
        <dbReference type="EMBL" id="ADD08867.1"/>
    </source>
</evidence>
<evidence type="ECO:0000313" key="2">
    <source>
        <dbReference type="Proteomes" id="UP000001400"/>
    </source>
</evidence>
<reference evidence="1" key="1">
    <citation type="submission" date="2010-02" db="EMBL/GenBank/DDBJ databases">
        <title>Complete sequence of Aciduliprofundum boonei T469.</title>
        <authorList>
            <consortium name="US DOE Joint Genome Institute"/>
            <person name="Lucas S."/>
            <person name="Copeland A."/>
            <person name="Lapidus A."/>
            <person name="Cheng J.-F."/>
            <person name="Bruce D."/>
            <person name="Goodwin L."/>
            <person name="Pitluck S."/>
            <person name="Saunders E."/>
            <person name="Detter J.C."/>
            <person name="Han C."/>
            <person name="Tapia R."/>
            <person name="Land M."/>
            <person name="Hauser L."/>
            <person name="Kyrpides N."/>
            <person name="Mikhailova N."/>
            <person name="Flores G."/>
            <person name="Reysenbach A.-L."/>
            <person name="Woyke T."/>
        </authorList>
    </citation>
    <scope>NUCLEOTIDE SEQUENCE</scope>
    <source>
        <strain evidence="1">T469</strain>
    </source>
</reference>
<dbReference type="EMBL" id="CP001941">
    <property type="protein sequence ID" value="ADD08867.1"/>
    <property type="molecule type" value="Genomic_DNA"/>
</dbReference>
<keyword evidence="2" id="KW-1185">Reference proteome</keyword>
<protein>
    <submittedName>
        <fullName evidence="1">Uncharacterized protein</fullName>
    </submittedName>
</protein>
<dbReference type="RefSeq" id="WP_008086584.1">
    <property type="nucleotide sequence ID" value="NC_013926.1"/>
</dbReference>